<dbReference type="GO" id="GO:0005096">
    <property type="term" value="F:GTPase activator activity"/>
    <property type="evidence" value="ECO:0007669"/>
    <property type="project" value="InterPro"/>
</dbReference>
<keyword evidence="2" id="KW-1185">Reference proteome</keyword>
<accession>A0AAV4Q252</accession>
<evidence type="ECO:0000313" key="2">
    <source>
        <dbReference type="Proteomes" id="UP001054945"/>
    </source>
</evidence>
<dbReference type="PANTHER" id="PTHR21344">
    <property type="entry name" value="RAL GTPASE-ACTIVATING PROTEIN SUBUNIT BETA"/>
    <property type="match status" value="1"/>
</dbReference>
<dbReference type="EMBL" id="BPLR01005447">
    <property type="protein sequence ID" value="GIY02457.1"/>
    <property type="molecule type" value="Genomic_DNA"/>
</dbReference>
<reference evidence="1 2" key="1">
    <citation type="submission" date="2021-06" db="EMBL/GenBank/DDBJ databases">
        <title>Caerostris extrusa draft genome.</title>
        <authorList>
            <person name="Kono N."/>
            <person name="Arakawa K."/>
        </authorList>
    </citation>
    <scope>NUCLEOTIDE SEQUENCE [LARGE SCALE GENOMIC DNA]</scope>
</reference>
<organism evidence="1 2">
    <name type="scientific">Caerostris extrusa</name>
    <name type="common">Bark spider</name>
    <name type="synonym">Caerostris bankana</name>
    <dbReference type="NCBI Taxonomy" id="172846"/>
    <lineage>
        <taxon>Eukaryota</taxon>
        <taxon>Metazoa</taxon>
        <taxon>Ecdysozoa</taxon>
        <taxon>Arthropoda</taxon>
        <taxon>Chelicerata</taxon>
        <taxon>Arachnida</taxon>
        <taxon>Araneae</taxon>
        <taxon>Araneomorphae</taxon>
        <taxon>Entelegynae</taxon>
        <taxon>Araneoidea</taxon>
        <taxon>Araneidae</taxon>
        <taxon>Caerostris</taxon>
    </lineage>
</organism>
<dbReference type="InterPro" id="IPR039930">
    <property type="entry name" value="RALGAPB"/>
</dbReference>
<gene>
    <name evidence="1" type="ORF">CEXT_135751</name>
</gene>
<dbReference type="Proteomes" id="UP001054945">
    <property type="component" value="Unassembled WGS sequence"/>
</dbReference>
<dbReference type="AlphaFoldDB" id="A0AAV4Q252"/>
<protein>
    <submittedName>
        <fullName evidence="1">Uncharacterized protein</fullName>
    </submittedName>
</protein>
<comment type="caution">
    <text evidence="1">The sequence shown here is derived from an EMBL/GenBank/DDBJ whole genome shotgun (WGS) entry which is preliminary data.</text>
</comment>
<sequence length="82" mass="9258">MKVVVVWLENLDDQINFPLADVLPLMSTGLEPPNFNSRNSEKDIFVIFVHPLQSGLHQIKLQGTARKMYLALPPLDGMVISR</sequence>
<evidence type="ECO:0000313" key="1">
    <source>
        <dbReference type="EMBL" id="GIY02457.1"/>
    </source>
</evidence>
<name>A0AAV4Q252_CAEEX</name>
<proteinExistence type="predicted"/>
<dbReference type="PANTHER" id="PTHR21344:SF1">
    <property type="entry name" value="RAL GTPASE-ACTIVATING PROTEIN SUBUNIT BETA"/>
    <property type="match status" value="1"/>
</dbReference>